<dbReference type="AlphaFoldDB" id="A0A8J7E0M7"/>
<name>A0A8J7E0M7_9CYAN</name>
<dbReference type="Pfam" id="PF13365">
    <property type="entry name" value="Trypsin_2"/>
    <property type="match status" value="1"/>
</dbReference>
<dbReference type="Proteomes" id="UP000654482">
    <property type="component" value="Unassembled WGS sequence"/>
</dbReference>
<dbReference type="PANTHER" id="PTHR22939:SF129">
    <property type="entry name" value="SERINE PROTEASE HTRA2, MITOCHONDRIAL"/>
    <property type="match status" value="1"/>
</dbReference>
<dbReference type="Gene3D" id="2.40.10.10">
    <property type="entry name" value="Trypsin-like serine proteases"/>
    <property type="match status" value="2"/>
</dbReference>
<organism evidence="1 2">
    <name type="scientific">Lusitaniella coriacea LEGE 07157</name>
    <dbReference type="NCBI Taxonomy" id="945747"/>
    <lineage>
        <taxon>Bacteria</taxon>
        <taxon>Bacillati</taxon>
        <taxon>Cyanobacteriota</taxon>
        <taxon>Cyanophyceae</taxon>
        <taxon>Spirulinales</taxon>
        <taxon>Lusitaniellaceae</taxon>
        <taxon>Lusitaniella</taxon>
    </lineage>
</organism>
<comment type="caution">
    <text evidence="1">The sequence shown here is derived from an EMBL/GenBank/DDBJ whole genome shotgun (WGS) entry which is preliminary data.</text>
</comment>
<evidence type="ECO:0000313" key="2">
    <source>
        <dbReference type="Proteomes" id="UP000654482"/>
    </source>
</evidence>
<accession>A0A8J7E0M7</accession>
<evidence type="ECO:0000313" key="1">
    <source>
        <dbReference type="EMBL" id="MBE9118068.1"/>
    </source>
</evidence>
<gene>
    <name evidence="1" type="ORF">IQ249_19410</name>
</gene>
<protein>
    <submittedName>
        <fullName evidence="1">Trypsin-like peptidase domain-containing protein</fullName>
    </submittedName>
</protein>
<reference evidence="1" key="1">
    <citation type="submission" date="2020-10" db="EMBL/GenBank/DDBJ databases">
        <authorList>
            <person name="Castelo-Branco R."/>
            <person name="Eusebio N."/>
            <person name="Adriana R."/>
            <person name="Vieira A."/>
            <person name="Brugerolle De Fraissinette N."/>
            <person name="Rezende De Castro R."/>
            <person name="Schneider M.P."/>
            <person name="Vasconcelos V."/>
            <person name="Leao P.N."/>
        </authorList>
    </citation>
    <scope>NUCLEOTIDE SEQUENCE</scope>
    <source>
        <strain evidence="1">LEGE 07157</strain>
    </source>
</reference>
<dbReference type="InterPro" id="IPR009003">
    <property type="entry name" value="Peptidase_S1_PA"/>
</dbReference>
<keyword evidence="2" id="KW-1185">Reference proteome</keyword>
<dbReference type="InterPro" id="IPR043504">
    <property type="entry name" value="Peptidase_S1_PA_chymotrypsin"/>
</dbReference>
<sequence length="287" mass="31096">MESITVDLCLLLAIACSDSLSSALSARRVLALDSCSPVLIEEDPSELSPEQLGAIARAIVVRVNVNSNKGSGILVSHQGSIYTVLTNQHVLTPGEPYQIETSDGQRHPATPVDGVDFQGNDLALLQFRSGIKRYQTATLGNSSHLKIGEAVFAAGFPSESKEFALNSGQVALSIEPALIGGYQMGYTNPIHKGMSGGPLLNQQGKVVGINGIHQYPFWGNPYVFNNRTHPPLWLRKWMVHFSWGIPAETSVQLAPQFFSSQGDISERSFCSETNYQLPIGERVKETG</sequence>
<dbReference type="RefSeq" id="WP_194031150.1">
    <property type="nucleotide sequence ID" value="NZ_JADEWZ010000036.1"/>
</dbReference>
<dbReference type="SUPFAM" id="SSF50494">
    <property type="entry name" value="Trypsin-like serine proteases"/>
    <property type="match status" value="1"/>
</dbReference>
<dbReference type="EMBL" id="JADEWZ010000036">
    <property type="protein sequence ID" value="MBE9118068.1"/>
    <property type="molecule type" value="Genomic_DNA"/>
</dbReference>
<dbReference type="PANTHER" id="PTHR22939">
    <property type="entry name" value="SERINE PROTEASE FAMILY S1C HTRA-RELATED"/>
    <property type="match status" value="1"/>
</dbReference>
<proteinExistence type="predicted"/>